<keyword evidence="1" id="KW-1133">Transmembrane helix</keyword>
<comment type="caution">
    <text evidence="2">The sequence shown here is derived from an EMBL/GenBank/DDBJ whole genome shotgun (WGS) entry which is preliminary data.</text>
</comment>
<evidence type="ECO:0000313" key="3">
    <source>
        <dbReference type="Proteomes" id="UP000231157"/>
    </source>
</evidence>
<feature type="transmembrane region" description="Helical" evidence="1">
    <location>
        <begin position="6"/>
        <end position="31"/>
    </location>
</feature>
<evidence type="ECO:0000313" key="2">
    <source>
        <dbReference type="EMBL" id="PIR89040.1"/>
    </source>
</evidence>
<dbReference type="AlphaFoldDB" id="A0A2H0URK3"/>
<dbReference type="Proteomes" id="UP000231157">
    <property type="component" value="Unassembled WGS sequence"/>
</dbReference>
<keyword evidence="1" id="KW-0472">Membrane</keyword>
<keyword evidence="1" id="KW-0812">Transmembrane</keyword>
<dbReference type="EMBL" id="PFAZ01000008">
    <property type="protein sequence ID" value="PIR89040.1"/>
    <property type="molecule type" value="Genomic_DNA"/>
</dbReference>
<protein>
    <submittedName>
        <fullName evidence="2">Uncharacterized protein</fullName>
    </submittedName>
</protein>
<sequence length="137" mass="15357">MFYRVILLYIMWFVKLIFFIVFVFGVGALLLNLTPTDVKMQGLSLLEKAVPKSVNDKITDLTLTPSEKRDKLISKLDSQLEDAAHEGGISDDSKKIIEEARKTLSELDLKNHDASLTEVITAKLADTVLGKKTECEE</sequence>
<reference evidence="3" key="1">
    <citation type="submission" date="2017-09" db="EMBL/GenBank/DDBJ databases">
        <title>Depth-based differentiation of microbial function through sediment-hosted aquifers and enrichment of novel symbionts in the deep terrestrial subsurface.</title>
        <authorList>
            <person name="Probst A.J."/>
            <person name="Ladd B."/>
            <person name="Jarett J.K."/>
            <person name="Geller-Mcgrath D.E."/>
            <person name="Sieber C.M.K."/>
            <person name="Emerson J.B."/>
            <person name="Anantharaman K."/>
            <person name="Thomas B.C."/>
            <person name="Malmstrom R."/>
            <person name="Stieglmeier M."/>
            <person name="Klingl A."/>
            <person name="Woyke T."/>
            <person name="Ryan C.M."/>
            <person name="Banfield J.F."/>
        </authorList>
    </citation>
    <scope>NUCLEOTIDE SEQUENCE [LARGE SCALE GENOMIC DNA]</scope>
</reference>
<gene>
    <name evidence="2" type="ORF">COU07_03030</name>
</gene>
<evidence type="ECO:0000256" key="1">
    <source>
        <dbReference type="SAM" id="Phobius"/>
    </source>
</evidence>
<organism evidence="2 3">
    <name type="scientific">Candidatus Harrisonbacteria bacterium CG10_big_fil_rev_8_21_14_0_10_40_38</name>
    <dbReference type="NCBI Taxonomy" id="1974583"/>
    <lineage>
        <taxon>Bacteria</taxon>
        <taxon>Candidatus Harrisoniibacteriota</taxon>
    </lineage>
</organism>
<proteinExistence type="predicted"/>
<name>A0A2H0URK3_9BACT</name>
<accession>A0A2H0URK3</accession>